<comment type="caution">
    <text evidence="1">The sequence shown here is derived from an EMBL/GenBank/DDBJ whole genome shotgun (WGS) entry which is preliminary data.</text>
</comment>
<protein>
    <submittedName>
        <fullName evidence="1">Uncharacterized protein</fullName>
    </submittedName>
</protein>
<organism evidence="1 2">
    <name type="scientific">Tectimicrobiota bacterium</name>
    <dbReference type="NCBI Taxonomy" id="2528274"/>
    <lineage>
        <taxon>Bacteria</taxon>
        <taxon>Pseudomonadati</taxon>
        <taxon>Nitrospinota/Tectimicrobiota group</taxon>
        <taxon>Candidatus Tectimicrobiota</taxon>
    </lineage>
</organism>
<sequence>RFITGPSLRLLGERGPEHVLNVDSEPSVRALREGLRPVIRELFEEERRASGGPAGRPVTVNIDARGALFPDERGMEKLARLIEERLRTFRSRRVGHAGA</sequence>
<dbReference type="AlphaFoldDB" id="A0A932HYE1"/>
<evidence type="ECO:0000313" key="2">
    <source>
        <dbReference type="Proteomes" id="UP000782312"/>
    </source>
</evidence>
<feature type="non-terminal residue" evidence="1">
    <location>
        <position position="1"/>
    </location>
</feature>
<accession>A0A932HYE1</accession>
<proteinExistence type="predicted"/>
<dbReference type="Proteomes" id="UP000782312">
    <property type="component" value="Unassembled WGS sequence"/>
</dbReference>
<evidence type="ECO:0000313" key="1">
    <source>
        <dbReference type="EMBL" id="MBI3126708.1"/>
    </source>
</evidence>
<gene>
    <name evidence="1" type="ORF">HYZ11_03790</name>
</gene>
<reference evidence="1" key="1">
    <citation type="submission" date="2020-07" db="EMBL/GenBank/DDBJ databases">
        <title>Huge and variable diversity of episymbiotic CPR bacteria and DPANN archaea in groundwater ecosystems.</title>
        <authorList>
            <person name="He C.Y."/>
            <person name="Keren R."/>
            <person name="Whittaker M."/>
            <person name="Farag I.F."/>
            <person name="Doudna J."/>
            <person name="Cate J.H.D."/>
            <person name="Banfield J.F."/>
        </authorList>
    </citation>
    <scope>NUCLEOTIDE SEQUENCE</scope>
    <source>
        <strain evidence="1">NC_groundwater_763_Ag_S-0.2um_68_21</strain>
    </source>
</reference>
<dbReference type="EMBL" id="JACPUR010000009">
    <property type="protein sequence ID" value="MBI3126708.1"/>
    <property type="molecule type" value="Genomic_DNA"/>
</dbReference>
<name>A0A932HYE1_UNCTE</name>